<evidence type="ECO:0000313" key="3">
    <source>
        <dbReference type="Proteomes" id="UP000727907"/>
    </source>
</evidence>
<sequence>MTGKILIAPPRDSADHDAIADLVREYAGSLGFSLDYQNFEAELADLATKYGPPGGALLLARVDGAAAGTVALRELAAGIGEMKRLYVRPDFRTLRLEDGNSIGRALAHGIVEAARACGHRRLRLDTIGPKMEAAIKLYRTMGFTEIAPYYPSPVPGTVYMELVL</sequence>
<accession>A0ABS6IKJ8</accession>
<organism evidence="2 3">
    <name type="scientific">Reyranella humidisoli</name>
    <dbReference type="NCBI Taxonomy" id="2849149"/>
    <lineage>
        <taxon>Bacteria</taxon>
        <taxon>Pseudomonadati</taxon>
        <taxon>Pseudomonadota</taxon>
        <taxon>Alphaproteobacteria</taxon>
        <taxon>Hyphomicrobiales</taxon>
        <taxon>Reyranellaceae</taxon>
        <taxon>Reyranella</taxon>
    </lineage>
</organism>
<evidence type="ECO:0000313" key="2">
    <source>
        <dbReference type="EMBL" id="MBU8875122.1"/>
    </source>
</evidence>
<dbReference type="Proteomes" id="UP000727907">
    <property type="component" value="Unassembled WGS sequence"/>
</dbReference>
<dbReference type="InterPro" id="IPR000182">
    <property type="entry name" value="GNAT_dom"/>
</dbReference>
<comment type="caution">
    <text evidence="2">The sequence shown here is derived from an EMBL/GenBank/DDBJ whole genome shotgun (WGS) entry which is preliminary data.</text>
</comment>
<dbReference type="PANTHER" id="PTHR43305:SF1">
    <property type="entry name" value="FAMILY N-ACETYLTRANSFERASE, PUTATIVE (AFU_ORTHOLOGUE AFUA_2G01380)-RELATED"/>
    <property type="match status" value="1"/>
</dbReference>
<dbReference type="PANTHER" id="PTHR43305">
    <property type="entry name" value="FAMILY N-ACETYLTRANSFERASE, PUTATIVE (AFU_ORTHOLOGUE AFUA_2G01380)-RELATED"/>
    <property type="match status" value="1"/>
</dbReference>
<protein>
    <submittedName>
        <fullName evidence="2">GNAT family N-acetyltransferase</fullName>
    </submittedName>
</protein>
<keyword evidence="3" id="KW-1185">Reference proteome</keyword>
<reference evidence="2 3" key="1">
    <citation type="submission" date="2021-06" db="EMBL/GenBank/DDBJ databases">
        <authorList>
            <person name="Lee D.H."/>
        </authorList>
    </citation>
    <scope>NUCLEOTIDE SEQUENCE [LARGE SCALE GENOMIC DNA]</scope>
    <source>
        <strain evidence="2 3">MMS21-HV4-11</strain>
    </source>
</reference>
<evidence type="ECO:0000259" key="1">
    <source>
        <dbReference type="PROSITE" id="PS51186"/>
    </source>
</evidence>
<gene>
    <name evidence="2" type="ORF">KQ910_15210</name>
</gene>
<feature type="domain" description="N-acetyltransferase" evidence="1">
    <location>
        <begin position="5"/>
        <end position="164"/>
    </location>
</feature>
<dbReference type="EMBL" id="JAHOPB010000001">
    <property type="protein sequence ID" value="MBU8875122.1"/>
    <property type="molecule type" value="Genomic_DNA"/>
</dbReference>
<dbReference type="Pfam" id="PF00583">
    <property type="entry name" value="Acetyltransf_1"/>
    <property type="match status" value="1"/>
</dbReference>
<dbReference type="InterPro" id="IPR052777">
    <property type="entry name" value="Acetyltransferase_Enz"/>
</dbReference>
<name>A0ABS6IKJ8_9HYPH</name>
<dbReference type="CDD" id="cd04301">
    <property type="entry name" value="NAT_SF"/>
    <property type="match status" value="1"/>
</dbReference>
<dbReference type="PROSITE" id="PS51186">
    <property type="entry name" value="GNAT"/>
    <property type="match status" value="1"/>
</dbReference>
<proteinExistence type="predicted"/>
<dbReference type="RefSeq" id="WP_216961855.1">
    <property type="nucleotide sequence ID" value="NZ_JAHOPB010000001.1"/>
</dbReference>